<keyword evidence="2" id="KW-0808">Transferase</keyword>
<gene>
    <name evidence="7" type="ORF">GT360_04855</name>
</gene>
<keyword evidence="8" id="KW-1185">Reference proteome</keyword>
<keyword evidence="3" id="KW-0949">S-adenosyl-L-methionine</keyword>
<evidence type="ECO:0000259" key="6">
    <source>
        <dbReference type="SMART" id="SM01144"/>
    </source>
</evidence>
<proteinExistence type="inferred from homology"/>
<organism evidence="7 8">
    <name type="scientific">Vibrio astriarenae</name>
    <dbReference type="NCBI Taxonomy" id="1481923"/>
    <lineage>
        <taxon>Bacteria</taxon>
        <taxon>Pseudomonadati</taxon>
        <taxon>Pseudomonadota</taxon>
        <taxon>Gammaproteobacteria</taxon>
        <taxon>Vibrionales</taxon>
        <taxon>Vibrionaceae</taxon>
        <taxon>Vibrio</taxon>
    </lineage>
</organism>
<evidence type="ECO:0000256" key="3">
    <source>
        <dbReference type="ARBA" id="ARBA00022691"/>
    </source>
</evidence>
<evidence type="ECO:0000256" key="1">
    <source>
        <dbReference type="ARBA" id="ARBA00012386"/>
    </source>
</evidence>
<evidence type="ECO:0000313" key="8">
    <source>
        <dbReference type="Proteomes" id="UP000464262"/>
    </source>
</evidence>
<reference evidence="7 8" key="1">
    <citation type="submission" date="2020-01" db="EMBL/GenBank/DDBJ databases">
        <title>Whole genome and functional gene identification of agarase of Vibrio HN897.</title>
        <authorList>
            <person name="Liu Y."/>
            <person name="Zhao Z."/>
        </authorList>
    </citation>
    <scope>NUCLEOTIDE SEQUENCE [LARGE SCALE GENOMIC DNA]</scope>
    <source>
        <strain evidence="7 8">HN897</strain>
    </source>
</reference>
<name>A0A7Z2YDE8_9VIBR</name>
<comment type="similarity">
    <text evidence="5">Belongs to the TDD superfamily. DTWD2 family.</text>
</comment>
<dbReference type="SMART" id="SM01144">
    <property type="entry name" value="DTW"/>
    <property type="match status" value="1"/>
</dbReference>
<dbReference type="EMBL" id="CP047475">
    <property type="protein sequence ID" value="QIA62885.1"/>
    <property type="molecule type" value="Genomic_DNA"/>
</dbReference>
<evidence type="ECO:0000256" key="4">
    <source>
        <dbReference type="ARBA" id="ARBA00022694"/>
    </source>
</evidence>
<evidence type="ECO:0000313" key="7">
    <source>
        <dbReference type="EMBL" id="QIA62885.1"/>
    </source>
</evidence>
<dbReference type="PANTHER" id="PTHR21392:SF0">
    <property type="entry name" value="TRNA-URIDINE AMINOCARBOXYPROPYLTRANSFERASE 2"/>
    <property type="match status" value="1"/>
</dbReference>
<dbReference type="AlphaFoldDB" id="A0A7Z2YDE8"/>
<dbReference type="InterPro" id="IPR005636">
    <property type="entry name" value="DTW"/>
</dbReference>
<evidence type="ECO:0000256" key="2">
    <source>
        <dbReference type="ARBA" id="ARBA00022679"/>
    </source>
</evidence>
<evidence type="ECO:0000256" key="5">
    <source>
        <dbReference type="ARBA" id="ARBA00034489"/>
    </source>
</evidence>
<sequence>MSHQSVHDSRYCHKCGKANKACICDSIVPIDTAVELIILQHESEANHPLGSARILDLSLKNSILLVGEDFSRNQVLNDFLADERYTHSILYPSEQATTLLEYKHQSALNTKHRLILLDGTWKKAFKMWQLSTNLHHLSCVALPNDLKGEYQIRKAPSDNALSTVEAGYYALSALDPAADFSPLMTSFKQMIQFQIDQMPPGVFERNYLSN</sequence>
<dbReference type="InterPro" id="IPR039262">
    <property type="entry name" value="DTWD2/TAPT"/>
</dbReference>
<protein>
    <recommendedName>
        <fullName evidence="1">tRNA-uridine aminocarboxypropyltransferase</fullName>
        <ecNumber evidence="1">2.5.1.25</ecNumber>
    </recommendedName>
</protein>
<dbReference type="PANTHER" id="PTHR21392">
    <property type="entry name" value="TRNA-URIDINE AMINOCARBOXYPROPYLTRANSFERASE 2"/>
    <property type="match status" value="1"/>
</dbReference>
<feature type="domain" description="DTW" evidence="6">
    <location>
        <begin position="8"/>
        <end position="199"/>
    </location>
</feature>
<dbReference type="RefSeq" id="WP_164647779.1">
    <property type="nucleotide sequence ID" value="NZ_CP047475.1"/>
</dbReference>
<dbReference type="GO" id="GO:0008033">
    <property type="term" value="P:tRNA processing"/>
    <property type="evidence" value="ECO:0007669"/>
    <property type="project" value="UniProtKB-KW"/>
</dbReference>
<accession>A0A7Z2YDE8</accession>
<dbReference type="GO" id="GO:0016432">
    <property type="term" value="F:tRNA-uridine aminocarboxypropyltransferase activity"/>
    <property type="evidence" value="ECO:0007669"/>
    <property type="project" value="UniProtKB-EC"/>
</dbReference>
<dbReference type="EC" id="2.5.1.25" evidence="1"/>
<keyword evidence="4" id="KW-0819">tRNA processing</keyword>
<dbReference type="Proteomes" id="UP000464262">
    <property type="component" value="Chromosome 1"/>
</dbReference>
<dbReference type="KEGG" id="vas:GT360_04855"/>
<dbReference type="Pfam" id="PF03942">
    <property type="entry name" value="DTW"/>
    <property type="match status" value="1"/>
</dbReference>